<accession>A0ABM8VZA9</accession>
<evidence type="ECO:0000313" key="2">
    <source>
        <dbReference type="Proteomes" id="UP000789901"/>
    </source>
</evidence>
<dbReference type="Proteomes" id="UP000789901">
    <property type="component" value="Unassembled WGS sequence"/>
</dbReference>
<organism evidence="1 2">
    <name type="scientific">Gigaspora margarita</name>
    <dbReference type="NCBI Taxonomy" id="4874"/>
    <lineage>
        <taxon>Eukaryota</taxon>
        <taxon>Fungi</taxon>
        <taxon>Fungi incertae sedis</taxon>
        <taxon>Mucoromycota</taxon>
        <taxon>Glomeromycotina</taxon>
        <taxon>Glomeromycetes</taxon>
        <taxon>Diversisporales</taxon>
        <taxon>Gigasporaceae</taxon>
        <taxon>Gigaspora</taxon>
    </lineage>
</organism>
<evidence type="ECO:0000313" key="1">
    <source>
        <dbReference type="EMBL" id="CAG8484768.1"/>
    </source>
</evidence>
<keyword evidence="2" id="KW-1185">Reference proteome</keyword>
<reference evidence="1 2" key="1">
    <citation type="submission" date="2021-06" db="EMBL/GenBank/DDBJ databases">
        <authorList>
            <person name="Kallberg Y."/>
            <person name="Tangrot J."/>
            <person name="Rosling A."/>
        </authorList>
    </citation>
    <scope>NUCLEOTIDE SEQUENCE [LARGE SCALE GENOMIC DNA]</scope>
    <source>
        <strain evidence="1 2">120-4 pot B 10/14</strain>
    </source>
</reference>
<gene>
    <name evidence="1" type="ORF">GMARGA_LOCUS1423</name>
</gene>
<comment type="caution">
    <text evidence="1">The sequence shown here is derived from an EMBL/GenBank/DDBJ whole genome shotgun (WGS) entry which is preliminary data.</text>
</comment>
<protein>
    <submittedName>
        <fullName evidence="1">11764_t:CDS:1</fullName>
    </submittedName>
</protein>
<sequence>MKIEYNLKKLKLVQVRAAAAEKSLEKRNEYVLGESRKYDIGIPIGFEFNNYCVYQKYWIQYVQDYQTLAKGVNKIDSLLTITKNKQEFHHMTNKLKFN</sequence>
<dbReference type="EMBL" id="CAJVQB010000367">
    <property type="protein sequence ID" value="CAG8484768.1"/>
    <property type="molecule type" value="Genomic_DNA"/>
</dbReference>
<name>A0ABM8VZA9_GIGMA</name>
<proteinExistence type="predicted"/>